<dbReference type="InterPro" id="IPR016181">
    <property type="entry name" value="Acyl_CoA_acyltransferase"/>
</dbReference>
<dbReference type="Proteomes" id="UP001239445">
    <property type="component" value="Unassembled WGS sequence"/>
</dbReference>
<comment type="similarity">
    <text evidence="2 9">Belongs to the NMT family.</text>
</comment>
<evidence type="ECO:0000256" key="9">
    <source>
        <dbReference type="RuleBase" id="RU004178"/>
    </source>
</evidence>
<dbReference type="InterPro" id="IPR022678">
    <property type="entry name" value="NMT_CS"/>
</dbReference>
<keyword evidence="5 8" id="KW-0808">Transferase</keyword>
<evidence type="ECO:0000256" key="6">
    <source>
        <dbReference type="ARBA" id="ARBA00023315"/>
    </source>
</evidence>
<feature type="domain" description="Glycylpeptide N-tetradecanoyltransferase C-terminal" evidence="12">
    <location>
        <begin position="332"/>
        <end position="553"/>
    </location>
</feature>
<evidence type="ECO:0000259" key="12">
    <source>
        <dbReference type="Pfam" id="PF02799"/>
    </source>
</evidence>
<protein>
    <recommendedName>
        <fullName evidence="4 8">Glycylpeptide N-tetradecanoyltransferase</fullName>
        <ecNumber evidence="3 8">2.3.1.97</ecNumber>
    </recommendedName>
</protein>
<dbReference type="InterPro" id="IPR022676">
    <property type="entry name" value="NMT_N"/>
</dbReference>
<evidence type="ECO:0000256" key="3">
    <source>
        <dbReference type="ARBA" id="ARBA00012923"/>
    </source>
</evidence>
<evidence type="ECO:0000313" key="13">
    <source>
        <dbReference type="EMBL" id="KAK1752966.1"/>
    </source>
</evidence>
<dbReference type="GO" id="GO:0004379">
    <property type="term" value="F:glycylpeptide N-tetradecanoyltransferase activity"/>
    <property type="evidence" value="ECO:0007669"/>
    <property type="project" value="UniProtKB-EC"/>
</dbReference>
<gene>
    <name evidence="13" type="ORF">QBC47DRAFT_50247</name>
</gene>
<dbReference type="EC" id="2.3.1.97" evidence="3 8"/>
<evidence type="ECO:0000313" key="14">
    <source>
        <dbReference type="Proteomes" id="UP001239445"/>
    </source>
</evidence>
<evidence type="ECO:0000256" key="2">
    <source>
        <dbReference type="ARBA" id="ARBA00009469"/>
    </source>
</evidence>
<dbReference type="SUPFAM" id="SSF55729">
    <property type="entry name" value="Acyl-CoA N-acyltransferases (Nat)"/>
    <property type="match status" value="2"/>
</dbReference>
<feature type="compositionally biased region" description="Basic and acidic residues" evidence="10">
    <location>
        <begin position="1"/>
        <end position="15"/>
    </location>
</feature>
<dbReference type="PROSITE" id="PS00976">
    <property type="entry name" value="NMT_2"/>
    <property type="match status" value="1"/>
</dbReference>
<dbReference type="InterPro" id="IPR022677">
    <property type="entry name" value="NMT_C"/>
</dbReference>
<evidence type="ECO:0000259" key="11">
    <source>
        <dbReference type="Pfam" id="PF01233"/>
    </source>
</evidence>
<dbReference type="PANTHER" id="PTHR11377:SF5">
    <property type="entry name" value="GLYCYLPEPTIDE N-TETRADECANOYLTRANSFERASE"/>
    <property type="match status" value="1"/>
</dbReference>
<feature type="region of interest" description="Disordered" evidence="10">
    <location>
        <begin position="1"/>
        <end position="72"/>
    </location>
</feature>
<dbReference type="Pfam" id="PF01233">
    <property type="entry name" value="NMT"/>
    <property type="match status" value="1"/>
</dbReference>
<dbReference type="InterPro" id="IPR000903">
    <property type="entry name" value="NMT"/>
</dbReference>
<feature type="domain" description="Glycylpeptide N-tetradecanoyltransferase N-terminal" evidence="11">
    <location>
        <begin position="163"/>
        <end position="317"/>
    </location>
</feature>
<comment type="catalytic activity">
    <reaction evidence="7 8">
        <text>N-terminal glycyl-[protein] + tetradecanoyl-CoA = N-tetradecanoylglycyl-[protein] + CoA + H(+)</text>
        <dbReference type="Rhea" id="RHEA:15521"/>
        <dbReference type="Rhea" id="RHEA-COMP:12666"/>
        <dbReference type="Rhea" id="RHEA-COMP:12667"/>
        <dbReference type="ChEBI" id="CHEBI:15378"/>
        <dbReference type="ChEBI" id="CHEBI:57287"/>
        <dbReference type="ChEBI" id="CHEBI:57385"/>
        <dbReference type="ChEBI" id="CHEBI:64723"/>
        <dbReference type="ChEBI" id="CHEBI:133050"/>
        <dbReference type="EC" id="2.3.1.97"/>
    </reaction>
</comment>
<dbReference type="AlphaFoldDB" id="A0AAJ0F314"/>
<organism evidence="13 14">
    <name type="scientific">Echria macrotheca</name>
    <dbReference type="NCBI Taxonomy" id="438768"/>
    <lineage>
        <taxon>Eukaryota</taxon>
        <taxon>Fungi</taxon>
        <taxon>Dikarya</taxon>
        <taxon>Ascomycota</taxon>
        <taxon>Pezizomycotina</taxon>
        <taxon>Sordariomycetes</taxon>
        <taxon>Sordariomycetidae</taxon>
        <taxon>Sordariales</taxon>
        <taxon>Schizotheciaceae</taxon>
        <taxon>Echria</taxon>
    </lineage>
</organism>
<dbReference type="Gene3D" id="3.40.630.30">
    <property type="match status" value="2"/>
</dbReference>
<feature type="compositionally biased region" description="Basic residues" evidence="10">
    <location>
        <begin position="44"/>
        <end position="56"/>
    </location>
</feature>
<reference evidence="13" key="1">
    <citation type="submission" date="2023-06" db="EMBL/GenBank/DDBJ databases">
        <title>Genome-scale phylogeny and comparative genomics of the fungal order Sordariales.</title>
        <authorList>
            <consortium name="Lawrence Berkeley National Laboratory"/>
            <person name="Hensen N."/>
            <person name="Bonometti L."/>
            <person name="Westerberg I."/>
            <person name="Brannstrom I.O."/>
            <person name="Guillou S."/>
            <person name="Cros-Aarteil S."/>
            <person name="Calhoun S."/>
            <person name="Haridas S."/>
            <person name="Kuo A."/>
            <person name="Mondo S."/>
            <person name="Pangilinan J."/>
            <person name="Riley R."/>
            <person name="Labutti K."/>
            <person name="Andreopoulos B."/>
            <person name="Lipzen A."/>
            <person name="Chen C."/>
            <person name="Yanf M."/>
            <person name="Daum C."/>
            <person name="Ng V."/>
            <person name="Clum A."/>
            <person name="Steindorff A."/>
            <person name="Ohm R."/>
            <person name="Martin F."/>
            <person name="Silar P."/>
            <person name="Natvig D."/>
            <person name="Lalanne C."/>
            <person name="Gautier V."/>
            <person name="Ament-Velasquez S.L."/>
            <person name="Kruys A."/>
            <person name="Hutchinson M.I."/>
            <person name="Powell A.J."/>
            <person name="Barry K."/>
            <person name="Miller A.N."/>
            <person name="Grigoriev I.V."/>
            <person name="Debuchy R."/>
            <person name="Gladieux P."/>
            <person name="Thoren M.H."/>
            <person name="Johannesson H."/>
        </authorList>
    </citation>
    <scope>NUCLEOTIDE SEQUENCE</scope>
    <source>
        <strain evidence="13">PSN4</strain>
    </source>
</reference>
<comment type="caution">
    <text evidence="13">The sequence shown here is derived from an EMBL/GenBank/DDBJ whole genome shotgun (WGS) entry which is preliminary data.</text>
</comment>
<keyword evidence="6 8" id="KW-0012">Acyltransferase</keyword>
<evidence type="ECO:0000256" key="4">
    <source>
        <dbReference type="ARBA" id="ARBA00022240"/>
    </source>
</evidence>
<evidence type="ECO:0000256" key="7">
    <source>
        <dbReference type="ARBA" id="ARBA00048276"/>
    </source>
</evidence>
<dbReference type="PANTHER" id="PTHR11377">
    <property type="entry name" value="N-MYRISTOYL TRANSFERASE"/>
    <property type="match status" value="1"/>
</dbReference>
<evidence type="ECO:0000256" key="8">
    <source>
        <dbReference type="RuleBase" id="RU000586"/>
    </source>
</evidence>
<evidence type="ECO:0000256" key="1">
    <source>
        <dbReference type="ARBA" id="ARBA00003900"/>
    </source>
</evidence>
<accession>A0AAJ0F314</accession>
<sequence length="555" mass="62242">MAEESKPVDPTKDPKASTVESDDESGSDGGSVQQPDATSSTASSKKKNKKKKKAKGKEKADEASAEQIAGERIMKSIKDLPDSQLAELMRHNPALLNELRGKDGGSVSSTAQALKGLKLQDLMTGLASSSKNVKDAGSFKFWAEQPVPQFGEKPAPQEGPREVKKIEDISKEPKPLGVEGFRWVTMDLTNEEELAEVEKLLEGHYVEDDAAIFRLKYTKSMLKWSLLTPGWKKQWHVGVRYGNVLAAFISAIPLEIRVRDKVLHSSEVNFLCIRKKLRHKRLAPELIKEITRVCNLEDVWQAIYTGGIILPRPVSSCRYFHRPIDYVKLESVGFCQAPPGKYDWQVRKYKLPTETTTPGLRAMETRDVDAVHELLHRYLKRFDLAPVFTKDETIHWLLNPDNPNEDKVVWSYVVQDDSGKITDFFSFYCLESSVNPDPKKPGQTPKHSSIRAAYLFYYATEAGLTTPFDKAGLKKRLNALMGDALILAMKNKFDVFNALSLMDNALFLEQQKFGPGDGQLHYYLFNYNAKPIPGGVDASNKLDEKTLSGIGFVQL</sequence>
<evidence type="ECO:0000256" key="5">
    <source>
        <dbReference type="ARBA" id="ARBA00022679"/>
    </source>
</evidence>
<proteinExistence type="inferred from homology"/>
<dbReference type="Pfam" id="PF02799">
    <property type="entry name" value="NMT_C"/>
    <property type="match status" value="1"/>
</dbReference>
<evidence type="ECO:0000256" key="10">
    <source>
        <dbReference type="SAM" id="MobiDB-lite"/>
    </source>
</evidence>
<name>A0AAJ0F314_9PEZI</name>
<dbReference type="EMBL" id="MU839838">
    <property type="protein sequence ID" value="KAK1752966.1"/>
    <property type="molecule type" value="Genomic_DNA"/>
</dbReference>
<comment type="function">
    <text evidence="1 8">Adds a myristoyl group to the N-terminal glycine residue of certain cellular proteins.</text>
</comment>
<dbReference type="GO" id="GO:0005737">
    <property type="term" value="C:cytoplasm"/>
    <property type="evidence" value="ECO:0007669"/>
    <property type="project" value="TreeGrafter"/>
</dbReference>
<keyword evidence="14" id="KW-1185">Reference proteome</keyword>